<dbReference type="Pfam" id="PF00881">
    <property type="entry name" value="Nitroreductase"/>
    <property type="match status" value="1"/>
</dbReference>
<dbReference type="Proteomes" id="UP001595848">
    <property type="component" value="Unassembled WGS sequence"/>
</dbReference>
<gene>
    <name evidence="3" type="ORF">ACFOY1_20560</name>
</gene>
<dbReference type="InterPro" id="IPR023936">
    <property type="entry name" value="RutE-like"/>
</dbReference>
<name>A0ABV8P6T2_9BURK</name>
<reference evidence="4" key="1">
    <citation type="journal article" date="2019" name="Int. J. Syst. Evol. Microbiol.">
        <title>The Global Catalogue of Microorganisms (GCM) 10K type strain sequencing project: providing services to taxonomists for standard genome sequencing and annotation.</title>
        <authorList>
            <consortium name="The Broad Institute Genomics Platform"/>
            <consortium name="The Broad Institute Genome Sequencing Center for Infectious Disease"/>
            <person name="Wu L."/>
            <person name="Ma J."/>
        </authorList>
    </citation>
    <scope>NUCLEOTIDE SEQUENCE [LARGE SCALE GENOMIC DNA]</scope>
    <source>
        <strain evidence="4">LMG 24813</strain>
    </source>
</reference>
<dbReference type="InterPro" id="IPR050461">
    <property type="entry name" value="Nitroreductase_HadB/RutE"/>
</dbReference>
<evidence type="ECO:0000313" key="3">
    <source>
        <dbReference type="EMBL" id="MFC4203352.1"/>
    </source>
</evidence>
<keyword evidence="4" id="KW-1185">Reference proteome</keyword>
<dbReference type="CDD" id="cd02148">
    <property type="entry name" value="RutE-like"/>
    <property type="match status" value="1"/>
</dbReference>
<evidence type="ECO:0000259" key="2">
    <source>
        <dbReference type="Pfam" id="PF00881"/>
    </source>
</evidence>
<protein>
    <recommendedName>
        <fullName evidence="1">Putative NADH dehydrogenase/NAD(P)H nitroreductase ACFOY1_20560</fullName>
        <ecNumber evidence="1">1.-.-.-</ecNumber>
    </recommendedName>
</protein>
<comment type="caution">
    <text evidence="3">The sequence shown here is derived from an EMBL/GenBank/DDBJ whole genome shotgun (WGS) entry which is preliminary data.</text>
</comment>
<keyword evidence="1" id="KW-0520">NAD</keyword>
<dbReference type="InterPro" id="IPR029479">
    <property type="entry name" value="Nitroreductase"/>
</dbReference>
<dbReference type="GO" id="GO:0035527">
    <property type="term" value="F:3-hydroxypropionate dehydrogenase (NADP+) activity"/>
    <property type="evidence" value="ECO:0007669"/>
    <property type="project" value="UniProtKB-EC"/>
</dbReference>
<feature type="domain" description="Nitroreductase" evidence="2">
    <location>
        <begin position="32"/>
        <end position="187"/>
    </location>
</feature>
<keyword evidence="1" id="KW-0288">FMN</keyword>
<sequence>MKAAATLAAATDAGTERLDEYSIDRLFREARTYTAWQPRPVPQALLRELYELMALGPTSANCLPARIVFVCSAQAKQSLLPLMAEGNREQTRLAPVTAIIAYDLEFHEHLPRLYPQQPEARTWFNATEEQAREAAMRNGSLQGGYFIAAARALGLDCGPMGGFDAQAVRAAFLPPGFEVNFLCNLGYGQRPPRHPRLPRLSFETACRIA</sequence>
<comment type="cofactor">
    <cofactor evidence="1">
        <name>FMN</name>
        <dbReference type="ChEBI" id="CHEBI:58210"/>
    </cofactor>
</comment>
<keyword evidence="1 3" id="KW-0560">Oxidoreductase</keyword>
<dbReference type="PANTHER" id="PTHR43543">
    <property type="entry name" value="MALONIC SEMIALDEHYDE REDUCTASE RUTE-RELATED"/>
    <property type="match status" value="1"/>
</dbReference>
<dbReference type="NCBIfam" id="NF003768">
    <property type="entry name" value="PRK05365.1"/>
    <property type="match status" value="1"/>
</dbReference>
<keyword evidence="1" id="KW-0521">NADP</keyword>
<dbReference type="EMBL" id="JBHSBV010000012">
    <property type="protein sequence ID" value="MFC4203352.1"/>
    <property type="molecule type" value="Genomic_DNA"/>
</dbReference>
<accession>A0ABV8P6T2</accession>
<dbReference type="HAMAP" id="MF_01204">
    <property type="entry name" value="Oxidoreductase_RutE_HadB"/>
    <property type="match status" value="1"/>
</dbReference>
<evidence type="ECO:0000256" key="1">
    <source>
        <dbReference type="HAMAP-Rule" id="MF_01204"/>
    </source>
</evidence>
<organism evidence="3 4">
    <name type="scientific">Candidimonas humi</name>
    <dbReference type="NCBI Taxonomy" id="683355"/>
    <lineage>
        <taxon>Bacteria</taxon>
        <taxon>Pseudomonadati</taxon>
        <taxon>Pseudomonadota</taxon>
        <taxon>Betaproteobacteria</taxon>
        <taxon>Burkholderiales</taxon>
        <taxon>Alcaligenaceae</taxon>
        <taxon>Candidimonas</taxon>
    </lineage>
</organism>
<dbReference type="RefSeq" id="WP_217966539.1">
    <property type="nucleotide sequence ID" value="NZ_JAHTBN010000015.1"/>
</dbReference>
<keyword evidence="1" id="KW-0285">Flavoprotein</keyword>
<dbReference type="PANTHER" id="PTHR43543:SF1">
    <property type="entry name" value="MALONIC SEMIALDEHYDE REDUCTASE RUTE-RELATED"/>
    <property type="match status" value="1"/>
</dbReference>
<dbReference type="EC" id="1.-.-.-" evidence="1"/>
<comment type="similarity">
    <text evidence="1">Belongs to the nitroreductase family. HadB/RutE subfamily.</text>
</comment>
<evidence type="ECO:0000313" key="4">
    <source>
        <dbReference type="Proteomes" id="UP001595848"/>
    </source>
</evidence>
<proteinExistence type="inferred from homology"/>